<sequence>MNALPSLGSMSILKPVAAIIIRKTIELPFASIAAENIFLALLAMRPRAAAIRLSGRKSSSTKKPFFAEHAATSCPSVTISIALLPARVAPLLLTPAVIYISTYISKFKIIGINFHLIKKSPKKPFFTAFRAILG</sequence>
<organism evidence="1 2">
    <name type="scientific">Planococcus rifietoensis</name>
    <dbReference type="NCBI Taxonomy" id="200991"/>
    <lineage>
        <taxon>Bacteria</taxon>
        <taxon>Bacillati</taxon>
        <taxon>Bacillota</taxon>
        <taxon>Bacilli</taxon>
        <taxon>Bacillales</taxon>
        <taxon>Caryophanaceae</taxon>
        <taxon>Planococcus</taxon>
    </lineage>
</organism>
<protein>
    <submittedName>
        <fullName evidence="1">Uncharacterized protein</fullName>
    </submittedName>
</protein>
<dbReference type="AlphaFoldDB" id="A0A0U2XGV5"/>
<proteinExistence type="predicted"/>
<dbReference type="Proteomes" id="UP000067683">
    <property type="component" value="Chromosome"/>
</dbReference>
<evidence type="ECO:0000313" key="1">
    <source>
        <dbReference type="EMBL" id="ALS76063.1"/>
    </source>
</evidence>
<name>A0A0U2XGV5_9BACL</name>
<dbReference type="EMBL" id="CP013659">
    <property type="protein sequence ID" value="ALS76063.1"/>
    <property type="molecule type" value="Genomic_DNA"/>
</dbReference>
<keyword evidence="2" id="KW-1185">Reference proteome</keyword>
<dbReference type="KEGG" id="prt:AUC31_13035"/>
<evidence type="ECO:0000313" key="2">
    <source>
        <dbReference type="Proteomes" id="UP000067683"/>
    </source>
</evidence>
<reference evidence="1" key="1">
    <citation type="submission" date="2016-01" db="EMBL/GenBank/DDBJ databases">
        <title>Complete genome of Planococcus rifietoensis type strain M8.</title>
        <authorList>
            <person name="See-Too W.S."/>
        </authorList>
    </citation>
    <scope>NUCLEOTIDE SEQUENCE [LARGE SCALE GENOMIC DNA]</scope>
    <source>
        <strain evidence="1">M8</strain>
    </source>
</reference>
<accession>A0A0U2XGV5</accession>
<gene>
    <name evidence="1" type="ORF">AUC31_13035</name>
</gene>